<dbReference type="CDD" id="cd11386">
    <property type="entry name" value="MCP_signal"/>
    <property type="match status" value="1"/>
</dbReference>
<feature type="domain" description="HAMP" evidence="9">
    <location>
        <begin position="294"/>
        <end position="347"/>
    </location>
</feature>
<dbReference type="SUPFAM" id="SSF58104">
    <property type="entry name" value="Methyl-accepting chemotaxis protein (MCP) signaling domain"/>
    <property type="match status" value="1"/>
</dbReference>
<keyword evidence="2" id="KW-1003">Cell membrane</keyword>
<keyword evidence="5" id="KW-0175">Coiled coil</keyword>
<dbReference type="InterPro" id="IPR004089">
    <property type="entry name" value="MCPsignal_dom"/>
</dbReference>
<feature type="domain" description="Methyl-accepting transducer" evidence="7">
    <location>
        <begin position="352"/>
        <end position="588"/>
    </location>
</feature>
<keyword evidence="2" id="KW-0997">Cell inner membrane</keyword>
<protein>
    <recommendedName>
        <fullName evidence="11">Methyl-accepting chemotaxis protein</fullName>
    </recommendedName>
</protein>
<keyword evidence="6" id="KW-0472">Membrane</keyword>
<dbReference type="PANTHER" id="PTHR32089:SF120">
    <property type="entry name" value="METHYL-ACCEPTING CHEMOTAXIS PROTEIN TLPQ"/>
    <property type="match status" value="1"/>
</dbReference>
<dbReference type="FunFam" id="1.10.287.950:FF:000001">
    <property type="entry name" value="Methyl-accepting chemotaxis sensory transducer"/>
    <property type="match status" value="1"/>
</dbReference>
<comment type="subcellular location">
    <subcellularLocation>
        <location evidence="1">Cell inner membrane</location>
        <topology evidence="1">Multi-pass membrane protein</topology>
    </subcellularLocation>
</comment>
<dbReference type="SMART" id="SM01358">
    <property type="entry name" value="HBM"/>
    <property type="match status" value="1"/>
</dbReference>
<dbReference type="InterPro" id="IPR000727">
    <property type="entry name" value="T_SNARE_dom"/>
</dbReference>
<reference evidence="10" key="1">
    <citation type="journal article" date="2015" name="Nature">
        <title>Complex archaea that bridge the gap between prokaryotes and eukaryotes.</title>
        <authorList>
            <person name="Spang A."/>
            <person name="Saw J.H."/>
            <person name="Jorgensen S.L."/>
            <person name="Zaremba-Niedzwiedzka K."/>
            <person name="Martijn J."/>
            <person name="Lind A.E."/>
            <person name="van Eijk R."/>
            <person name="Schleper C."/>
            <person name="Guy L."/>
            <person name="Ettema T.J."/>
        </authorList>
    </citation>
    <scope>NUCLEOTIDE SEQUENCE</scope>
</reference>
<name>A0A0F9R2N2_9ZZZZ</name>
<accession>A0A0F9R2N2</accession>
<evidence type="ECO:0000256" key="6">
    <source>
        <dbReference type="SAM" id="Phobius"/>
    </source>
</evidence>
<feature type="transmembrane region" description="Helical" evidence="6">
    <location>
        <begin position="270"/>
        <end position="289"/>
    </location>
</feature>
<dbReference type="CDD" id="cd06225">
    <property type="entry name" value="HAMP"/>
    <property type="match status" value="1"/>
</dbReference>
<dbReference type="SMART" id="SM00283">
    <property type="entry name" value="MA"/>
    <property type="match status" value="1"/>
</dbReference>
<evidence type="ECO:0000259" key="8">
    <source>
        <dbReference type="PROSITE" id="PS50192"/>
    </source>
</evidence>
<proteinExistence type="inferred from homology"/>
<keyword evidence="6" id="KW-1133">Transmembrane helix</keyword>
<dbReference type="Gene3D" id="1.10.287.950">
    <property type="entry name" value="Methyl-accepting chemotaxis protein"/>
    <property type="match status" value="1"/>
</dbReference>
<evidence type="ECO:0000256" key="5">
    <source>
        <dbReference type="SAM" id="Coils"/>
    </source>
</evidence>
<comment type="similarity">
    <text evidence="4">Belongs to the methyl-accepting chemotaxis (MCP) protein family.</text>
</comment>
<comment type="caution">
    <text evidence="10">The sequence shown here is derived from an EMBL/GenBank/DDBJ whole genome shotgun (WGS) entry which is preliminary data.</text>
</comment>
<evidence type="ECO:0008006" key="11">
    <source>
        <dbReference type="Google" id="ProtNLM"/>
    </source>
</evidence>
<feature type="domain" description="T-SNARE coiled-coil homology" evidence="8">
    <location>
        <begin position="539"/>
        <end position="601"/>
    </location>
</feature>
<feature type="coiled-coil region" evidence="5">
    <location>
        <begin position="72"/>
        <end position="106"/>
    </location>
</feature>
<keyword evidence="3" id="KW-0807">Transducer</keyword>
<dbReference type="Pfam" id="PF00672">
    <property type="entry name" value="HAMP"/>
    <property type="match status" value="1"/>
</dbReference>
<dbReference type="PROSITE" id="PS50192">
    <property type="entry name" value="T_SNARE"/>
    <property type="match status" value="1"/>
</dbReference>
<sequence>MFSKLSVKKKLLILTILFGVTVIFILGIEKYALTKTMALEEAANSSVMLEVDMLMLRRHEKDFLKRLDLKYYEAFKQTHAEFTERLNQLSAELDELNQSHESIAHLKKVLNDYSTEFDRLVAVELQIGLTPTDGLYGTLRNSVHEIEDVLKEQNNDELMVSMLMLRRHEKDFMLRSDAKYIDKFTQTAAAFSSEVSNSYLSDSTQRQIQTLLQQYQTDFIALTDGYKTVGLDSSSGILGELRATIHQSEGALDVLREHIKEAVPRTIQRYEIIVFTLSLLLAALILWLTNMISRSIIIPLAELSKVMQNVEKTNDLTLRYEHKGKDEIADMAIAFNLMTASFQQLIQQVMTSALTVSAAAEQLSVISDQSKKGIIEQHSSSEQVATAMNEMAATVQEVSRYAAEAAEMSKNSNDEASNGQLIVTQTITSIQQLATQSESNAEAIKSLQVESENIGTVLTVIQGIAEQTNLLALNAAIEAARAGESGRGFAVVADEVRTLAQRSKESTEEIKTIIERLQNGANQCVKTTLEGKKYVEATVSKVGEAGNSLTEIANSVKTILDMNTQIASAAEEQSAVAEEINTNINHIAHVAEQNAESTTQTTETSQGLAGLAADLQKLITRFRV</sequence>
<dbReference type="Pfam" id="PF00015">
    <property type="entry name" value="MCPsignal"/>
    <property type="match status" value="1"/>
</dbReference>
<dbReference type="PROSITE" id="PS50111">
    <property type="entry name" value="CHEMOTAXIS_TRANSDUC_2"/>
    <property type="match status" value="1"/>
</dbReference>
<evidence type="ECO:0000256" key="2">
    <source>
        <dbReference type="ARBA" id="ARBA00022519"/>
    </source>
</evidence>
<gene>
    <name evidence="10" type="ORF">LCGC14_0647230</name>
</gene>
<dbReference type="AlphaFoldDB" id="A0A0F9R2N2"/>
<dbReference type="SMART" id="SM00304">
    <property type="entry name" value="HAMP"/>
    <property type="match status" value="1"/>
</dbReference>
<dbReference type="GO" id="GO:0005886">
    <property type="term" value="C:plasma membrane"/>
    <property type="evidence" value="ECO:0007669"/>
    <property type="project" value="UniProtKB-SubCell"/>
</dbReference>
<keyword evidence="6" id="KW-0812">Transmembrane</keyword>
<dbReference type="GO" id="GO:0007165">
    <property type="term" value="P:signal transduction"/>
    <property type="evidence" value="ECO:0007669"/>
    <property type="project" value="UniProtKB-KW"/>
</dbReference>
<dbReference type="EMBL" id="LAZR01001191">
    <property type="protein sequence ID" value="KKN49014.1"/>
    <property type="molecule type" value="Genomic_DNA"/>
</dbReference>
<evidence type="ECO:0000259" key="7">
    <source>
        <dbReference type="PROSITE" id="PS50111"/>
    </source>
</evidence>
<evidence type="ECO:0000256" key="3">
    <source>
        <dbReference type="ARBA" id="ARBA00023224"/>
    </source>
</evidence>
<evidence type="ECO:0000256" key="4">
    <source>
        <dbReference type="ARBA" id="ARBA00029447"/>
    </source>
</evidence>
<organism evidence="10">
    <name type="scientific">marine sediment metagenome</name>
    <dbReference type="NCBI Taxonomy" id="412755"/>
    <lineage>
        <taxon>unclassified sequences</taxon>
        <taxon>metagenomes</taxon>
        <taxon>ecological metagenomes</taxon>
    </lineage>
</organism>
<dbReference type="PANTHER" id="PTHR32089">
    <property type="entry name" value="METHYL-ACCEPTING CHEMOTAXIS PROTEIN MCPB"/>
    <property type="match status" value="1"/>
</dbReference>
<feature type="transmembrane region" description="Helical" evidence="6">
    <location>
        <begin position="12"/>
        <end position="28"/>
    </location>
</feature>
<evidence type="ECO:0000259" key="9">
    <source>
        <dbReference type="PROSITE" id="PS50885"/>
    </source>
</evidence>
<dbReference type="InterPro" id="IPR003660">
    <property type="entry name" value="HAMP_dom"/>
</dbReference>
<evidence type="ECO:0000313" key="10">
    <source>
        <dbReference type="EMBL" id="KKN49014.1"/>
    </source>
</evidence>
<dbReference type="PROSITE" id="PS50885">
    <property type="entry name" value="HAMP"/>
    <property type="match status" value="1"/>
</dbReference>
<dbReference type="InterPro" id="IPR032255">
    <property type="entry name" value="HBM"/>
</dbReference>
<evidence type="ECO:0000256" key="1">
    <source>
        <dbReference type="ARBA" id="ARBA00004429"/>
    </source>
</evidence>